<dbReference type="SUPFAM" id="SSF50249">
    <property type="entry name" value="Nucleic acid-binding proteins"/>
    <property type="match status" value="1"/>
</dbReference>
<evidence type="ECO:0000256" key="1">
    <source>
        <dbReference type="ARBA" id="ARBA00003065"/>
    </source>
</evidence>
<organism evidence="10 11">
    <name type="scientific">Candidatus Photodesmus blepharonis</name>
    <dbReference type="NCBI Taxonomy" id="1179155"/>
    <lineage>
        <taxon>Bacteria</taxon>
        <taxon>Pseudomonadati</taxon>
        <taxon>Pseudomonadota</taxon>
        <taxon>Gammaproteobacteria</taxon>
        <taxon>Vibrionales</taxon>
        <taxon>Vibrionaceae</taxon>
        <taxon>Candidatus Photodesmus</taxon>
    </lineage>
</organism>
<evidence type="ECO:0000256" key="6">
    <source>
        <dbReference type="ARBA" id="ARBA00023204"/>
    </source>
</evidence>
<comment type="caution">
    <text evidence="10">The sequence shown here is derived from an EMBL/GenBank/DDBJ whole genome shotgun (WGS) entry which is preliminary data.</text>
</comment>
<evidence type="ECO:0000256" key="3">
    <source>
        <dbReference type="ARBA" id="ARBA00021310"/>
    </source>
</evidence>
<evidence type="ECO:0000256" key="2">
    <source>
        <dbReference type="ARBA" id="ARBA00007452"/>
    </source>
</evidence>
<dbReference type="InterPro" id="IPR022572">
    <property type="entry name" value="DNA_rep/recomb_RecO_N"/>
</dbReference>
<evidence type="ECO:0000313" key="10">
    <source>
        <dbReference type="EMBL" id="KEY91483.1"/>
    </source>
</evidence>
<dbReference type="eggNOG" id="COG1381">
    <property type="taxonomic scope" value="Bacteria"/>
</dbReference>
<dbReference type="EMBL" id="JGVK01000008">
    <property type="protein sequence ID" value="KEY91483.1"/>
    <property type="molecule type" value="Genomic_DNA"/>
</dbReference>
<comment type="similarity">
    <text evidence="2 8">Belongs to the RecO family.</text>
</comment>
<comment type="function">
    <text evidence="1 8">Involved in DNA repair and RecF pathway recombination.</text>
</comment>
<evidence type="ECO:0000313" key="11">
    <source>
        <dbReference type="Proteomes" id="UP000053784"/>
    </source>
</evidence>
<dbReference type="PANTHER" id="PTHR33991">
    <property type="entry name" value="DNA REPAIR PROTEIN RECO"/>
    <property type="match status" value="1"/>
</dbReference>
<accession>A0A084CNV4</accession>
<protein>
    <recommendedName>
        <fullName evidence="3 8">DNA repair protein RecO</fullName>
    </recommendedName>
    <alternativeName>
        <fullName evidence="7 8">Recombination protein O</fullName>
    </alternativeName>
</protein>
<sequence>MDNRLQRCFIIHRRVYGESSFILDVFSEESGRVTLISKGSRSKYSNLRGILQSFTPLLLQWFGSGSIKTLAQAEAIALGLPLSGIALYSAMYVNELIDRVLVLEVAMPALFRDYLHVLIELAQADNPEPALRRFELALLAEMGYGVDFLHCAENGHPIDPELIYRYRAEEGFVLSVRRDSLTFFGRELVLFSKRQFITKEELRAVKRFTRIALKAYLGNKPFKSRELFFPKTSLSEIRSVEK</sequence>
<dbReference type="InterPro" id="IPR003717">
    <property type="entry name" value="RecO"/>
</dbReference>
<keyword evidence="11" id="KW-1185">Reference proteome</keyword>
<name>A0A084CNV4_9GAMM</name>
<dbReference type="InterPro" id="IPR042242">
    <property type="entry name" value="RecO_C"/>
</dbReference>
<dbReference type="HAMAP" id="MF_00201">
    <property type="entry name" value="RecO"/>
    <property type="match status" value="1"/>
</dbReference>
<dbReference type="Pfam" id="PF11967">
    <property type="entry name" value="RecO_N"/>
    <property type="match status" value="1"/>
</dbReference>
<dbReference type="Proteomes" id="UP000053784">
    <property type="component" value="Unassembled WGS sequence"/>
</dbReference>
<dbReference type="GO" id="GO:0043590">
    <property type="term" value="C:bacterial nucleoid"/>
    <property type="evidence" value="ECO:0007669"/>
    <property type="project" value="TreeGrafter"/>
</dbReference>
<dbReference type="InterPro" id="IPR012340">
    <property type="entry name" value="NA-bd_OB-fold"/>
</dbReference>
<dbReference type="Gene3D" id="2.40.50.140">
    <property type="entry name" value="Nucleic acid-binding proteins"/>
    <property type="match status" value="1"/>
</dbReference>
<evidence type="ECO:0000256" key="7">
    <source>
        <dbReference type="ARBA" id="ARBA00033409"/>
    </source>
</evidence>
<dbReference type="AlphaFoldDB" id="A0A084CNV4"/>
<gene>
    <name evidence="8 10" type="primary">recO</name>
    <name evidence="10" type="ORF">CF67_16006</name>
</gene>
<dbReference type="GO" id="GO:0006310">
    <property type="term" value="P:DNA recombination"/>
    <property type="evidence" value="ECO:0007669"/>
    <property type="project" value="UniProtKB-UniRule"/>
</dbReference>
<dbReference type="GO" id="GO:0006302">
    <property type="term" value="P:double-strand break repair"/>
    <property type="evidence" value="ECO:0007669"/>
    <property type="project" value="TreeGrafter"/>
</dbReference>
<reference evidence="10 11" key="1">
    <citation type="submission" date="2014-03" db="EMBL/GenBank/DDBJ databases">
        <title>Selection and divergence in the genomes of co-occurring obligate luminous symbionts with specific hosts.</title>
        <authorList>
            <person name="Hendry T.A."/>
            <person name="de Wet J.R."/>
            <person name="Dunlap P.V."/>
        </authorList>
    </citation>
    <scope>NUCLEOTIDE SEQUENCE [LARGE SCALE GENOMIC DNA]</scope>
    <source>
        <strain evidence="10 11">Ppalp.1</strain>
    </source>
</reference>
<dbReference type="STRING" id="1179155.CF67_16006"/>
<evidence type="ECO:0000259" key="9">
    <source>
        <dbReference type="Pfam" id="PF11967"/>
    </source>
</evidence>
<dbReference type="PANTHER" id="PTHR33991:SF1">
    <property type="entry name" value="DNA REPAIR PROTEIN RECO"/>
    <property type="match status" value="1"/>
</dbReference>
<dbReference type="OrthoDB" id="9804792at2"/>
<feature type="domain" description="DNA replication/recombination mediator RecO N-terminal" evidence="9">
    <location>
        <begin position="5"/>
        <end position="77"/>
    </location>
</feature>
<dbReference type="Gene3D" id="1.20.1440.120">
    <property type="entry name" value="Recombination protein O, C-terminal domain"/>
    <property type="match status" value="1"/>
</dbReference>
<dbReference type="SUPFAM" id="SSF57863">
    <property type="entry name" value="ArfGap/RecO-like zinc finger"/>
    <property type="match status" value="1"/>
</dbReference>
<evidence type="ECO:0000256" key="5">
    <source>
        <dbReference type="ARBA" id="ARBA00023172"/>
    </source>
</evidence>
<evidence type="ECO:0000256" key="8">
    <source>
        <dbReference type="HAMAP-Rule" id="MF_00201"/>
    </source>
</evidence>
<keyword evidence="6 8" id="KW-0234">DNA repair</keyword>
<evidence type="ECO:0000256" key="4">
    <source>
        <dbReference type="ARBA" id="ARBA00022763"/>
    </source>
</evidence>
<keyword evidence="4 8" id="KW-0227">DNA damage</keyword>
<keyword evidence="5 8" id="KW-0233">DNA recombination</keyword>
<proteinExistence type="inferred from homology"/>
<dbReference type="InterPro" id="IPR037278">
    <property type="entry name" value="ARFGAP/RecO"/>
</dbReference>
<dbReference type="Pfam" id="PF02565">
    <property type="entry name" value="RecO_C"/>
    <property type="match status" value="1"/>
</dbReference>
<dbReference type="RefSeq" id="WP_034413494.1">
    <property type="nucleotide sequence ID" value="NZ_JGVK01000008.1"/>
</dbReference>
<dbReference type="NCBIfam" id="TIGR00613">
    <property type="entry name" value="reco"/>
    <property type="match status" value="1"/>
</dbReference>